<evidence type="ECO:0000313" key="4">
    <source>
        <dbReference type="Proteomes" id="UP000612282"/>
    </source>
</evidence>
<feature type="compositionally biased region" description="Basic and acidic residues" evidence="1">
    <location>
        <begin position="149"/>
        <end position="161"/>
    </location>
</feature>
<dbReference type="SUPFAM" id="SSF103473">
    <property type="entry name" value="MFS general substrate transporter"/>
    <property type="match status" value="1"/>
</dbReference>
<feature type="transmembrane region" description="Helical" evidence="2">
    <location>
        <begin position="59"/>
        <end position="81"/>
    </location>
</feature>
<keyword evidence="2" id="KW-0472">Membrane</keyword>
<evidence type="ECO:0000256" key="1">
    <source>
        <dbReference type="SAM" id="MobiDB-lite"/>
    </source>
</evidence>
<evidence type="ECO:0000256" key="2">
    <source>
        <dbReference type="SAM" id="Phobius"/>
    </source>
</evidence>
<proteinExistence type="predicted"/>
<gene>
    <name evidence="3" type="ORF">Aco03nite_099560</name>
</gene>
<dbReference type="InterPro" id="IPR036259">
    <property type="entry name" value="MFS_trans_sf"/>
</dbReference>
<dbReference type="Proteomes" id="UP000612282">
    <property type="component" value="Unassembled WGS sequence"/>
</dbReference>
<dbReference type="Gene3D" id="1.20.1720.10">
    <property type="entry name" value="Multidrug resistance protein D"/>
    <property type="match status" value="1"/>
</dbReference>
<dbReference type="EMBL" id="BOMG01000129">
    <property type="protein sequence ID" value="GID61552.1"/>
    <property type="molecule type" value="Genomic_DNA"/>
</dbReference>
<protein>
    <recommendedName>
        <fullName evidence="5">Major facilitator superfamily (MFS) profile domain-containing protein</fullName>
    </recommendedName>
</protein>
<accession>A0ABQ3XT62</accession>
<feature type="region of interest" description="Disordered" evidence="1">
    <location>
        <begin position="133"/>
        <end position="189"/>
    </location>
</feature>
<organism evidence="3 4">
    <name type="scientific">Actinoplanes couchii</name>
    <dbReference type="NCBI Taxonomy" id="403638"/>
    <lineage>
        <taxon>Bacteria</taxon>
        <taxon>Bacillati</taxon>
        <taxon>Actinomycetota</taxon>
        <taxon>Actinomycetes</taxon>
        <taxon>Micromonosporales</taxon>
        <taxon>Micromonosporaceae</taxon>
        <taxon>Actinoplanes</taxon>
    </lineage>
</organism>
<keyword evidence="2" id="KW-0812">Transmembrane</keyword>
<evidence type="ECO:0000313" key="3">
    <source>
        <dbReference type="EMBL" id="GID61552.1"/>
    </source>
</evidence>
<keyword evidence="2" id="KW-1133">Transmembrane helix</keyword>
<keyword evidence="4" id="KW-1185">Reference proteome</keyword>
<comment type="caution">
    <text evidence="3">The sequence shown here is derived from an EMBL/GenBank/DDBJ whole genome shotgun (WGS) entry which is preliminary data.</text>
</comment>
<feature type="transmembrane region" description="Helical" evidence="2">
    <location>
        <begin position="87"/>
        <end position="104"/>
    </location>
</feature>
<sequence length="189" mass="19882">MDVPATLFAYVATSAFVLQSMNGLSPIAYSVDFAVNAAGMTVAALVAARLVGRIATRTVILAGQLAALAAGLVMLAGALWWNTPLPMAIVCFFVLMTAQGLIGAQRRGAGLGRGARASRHRFGDARFCAVAGGRHDRPDRRSRRRGHRRTDGTVDDRRGRAVDGGPAGAGPPVTTEMSTDSRPLERRPG</sequence>
<reference evidence="3 4" key="1">
    <citation type="submission" date="2021-01" db="EMBL/GenBank/DDBJ databases">
        <title>Whole genome shotgun sequence of Actinoplanes couchii NBRC 106145.</title>
        <authorList>
            <person name="Komaki H."/>
            <person name="Tamura T."/>
        </authorList>
    </citation>
    <scope>NUCLEOTIDE SEQUENCE [LARGE SCALE GENOMIC DNA]</scope>
    <source>
        <strain evidence="3 4">NBRC 106145</strain>
    </source>
</reference>
<feature type="transmembrane region" description="Helical" evidence="2">
    <location>
        <begin position="33"/>
        <end position="52"/>
    </location>
</feature>
<name>A0ABQ3XT62_9ACTN</name>
<evidence type="ECO:0008006" key="5">
    <source>
        <dbReference type="Google" id="ProtNLM"/>
    </source>
</evidence>